<feature type="compositionally biased region" description="Polar residues" evidence="1">
    <location>
        <begin position="355"/>
        <end position="375"/>
    </location>
</feature>
<evidence type="ECO:0000256" key="1">
    <source>
        <dbReference type="SAM" id="MobiDB-lite"/>
    </source>
</evidence>
<dbReference type="OrthoDB" id="10543585at2759"/>
<proteinExistence type="predicted"/>
<keyword evidence="3" id="KW-1185">Reference proteome</keyword>
<feature type="region of interest" description="Disordered" evidence="1">
    <location>
        <begin position="340"/>
        <end position="375"/>
    </location>
</feature>
<reference evidence="2 3" key="1">
    <citation type="submission" date="2017-12" db="EMBL/GenBank/DDBJ databases">
        <title>Hemimetabolous genomes reveal molecular basis of termite eusociality.</title>
        <authorList>
            <person name="Harrison M.C."/>
            <person name="Jongepier E."/>
            <person name="Robertson H.M."/>
            <person name="Arning N."/>
            <person name="Bitard-Feildel T."/>
            <person name="Chao H."/>
            <person name="Childers C.P."/>
            <person name="Dinh H."/>
            <person name="Doddapaneni H."/>
            <person name="Dugan S."/>
            <person name="Gowin J."/>
            <person name="Greiner C."/>
            <person name="Han Y."/>
            <person name="Hu H."/>
            <person name="Hughes D.S.T."/>
            <person name="Huylmans A.-K."/>
            <person name="Kemena C."/>
            <person name="Kremer L.P.M."/>
            <person name="Lee S.L."/>
            <person name="Lopez-Ezquerra A."/>
            <person name="Mallet L."/>
            <person name="Monroy-Kuhn J.M."/>
            <person name="Moser A."/>
            <person name="Murali S.C."/>
            <person name="Muzny D.M."/>
            <person name="Otani S."/>
            <person name="Piulachs M.-D."/>
            <person name="Poelchau M."/>
            <person name="Qu J."/>
            <person name="Schaub F."/>
            <person name="Wada-Katsumata A."/>
            <person name="Worley K.C."/>
            <person name="Xie Q."/>
            <person name="Ylla G."/>
            <person name="Poulsen M."/>
            <person name="Gibbs R.A."/>
            <person name="Schal C."/>
            <person name="Richards S."/>
            <person name="Belles X."/>
            <person name="Korb J."/>
            <person name="Bornberg-Bauer E."/>
        </authorList>
    </citation>
    <scope>NUCLEOTIDE SEQUENCE [LARGE SCALE GENOMIC DNA]</scope>
    <source>
        <tissue evidence="2">Whole body</tissue>
    </source>
</reference>
<evidence type="ECO:0000313" key="2">
    <source>
        <dbReference type="EMBL" id="PNF40902.1"/>
    </source>
</evidence>
<gene>
    <name evidence="2" type="ORF">B7P43_G14980</name>
</gene>
<protein>
    <submittedName>
        <fullName evidence="2">Uncharacterized protein</fullName>
    </submittedName>
</protein>
<accession>A0A2J7RJA1</accession>
<organism evidence="2 3">
    <name type="scientific">Cryptotermes secundus</name>
    <dbReference type="NCBI Taxonomy" id="105785"/>
    <lineage>
        <taxon>Eukaryota</taxon>
        <taxon>Metazoa</taxon>
        <taxon>Ecdysozoa</taxon>
        <taxon>Arthropoda</taxon>
        <taxon>Hexapoda</taxon>
        <taxon>Insecta</taxon>
        <taxon>Pterygota</taxon>
        <taxon>Neoptera</taxon>
        <taxon>Polyneoptera</taxon>
        <taxon>Dictyoptera</taxon>
        <taxon>Blattodea</taxon>
        <taxon>Blattoidea</taxon>
        <taxon>Termitoidae</taxon>
        <taxon>Kalotermitidae</taxon>
        <taxon>Cryptotermitinae</taxon>
        <taxon>Cryptotermes</taxon>
    </lineage>
</organism>
<dbReference type="InParanoid" id="A0A2J7RJA1"/>
<comment type="caution">
    <text evidence="2">The sequence shown here is derived from an EMBL/GenBank/DDBJ whole genome shotgun (WGS) entry which is preliminary data.</text>
</comment>
<dbReference type="Proteomes" id="UP000235965">
    <property type="component" value="Unassembled WGS sequence"/>
</dbReference>
<sequence length="462" mass="51518">MQKQGTTDLNLECEGHCCYSDVETDASDERFSQVSDYSEILGSEKVSSAALPMTQHRICSETVSENLTSEPSDTAIAFHALHTSGDTCCEGANTSCKTTQQMLAHLSCTAKQNETRISTATKRVNFAPSTRDPRLQSLSYGNHLVKTKTSLTSYICETDTQSTHFSIDPNLQQESSEQITRPLHDRLCDSSNQMQSTDMFSTQSTSDFRQRETGQNVHSQLWSSKNINVLSKSPICPININENKTHDLPDVTGVMCMTISGTTKKQAKNSRFKMNMQASTQSPTDMCSSTLENVLQVNNRTEGHTNQNGRQKESTAVIKNSDDIIASSLNVRKGVDISQSTIKSQTRHKVESRLKSLSNEGSQTTQNISKPTVTSTHRKQVENLQSLSTPQKFRSEQQCSEYSGLTQSLMTQSEEESFIFGIKRIWLHSAPEFVPNCQLPEGFWRNKATPIPEDLLQALENW</sequence>
<name>A0A2J7RJA1_9NEOP</name>
<evidence type="ECO:0000313" key="3">
    <source>
        <dbReference type="Proteomes" id="UP000235965"/>
    </source>
</evidence>
<dbReference type="EMBL" id="NEVH01002994">
    <property type="protein sequence ID" value="PNF40902.1"/>
    <property type="molecule type" value="Genomic_DNA"/>
</dbReference>
<dbReference type="AlphaFoldDB" id="A0A2J7RJA1"/>